<keyword evidence="2" id="KW-0732">Signal</keyword>
<name>A0A0D9NHZ4_METAN</name>
<dbReference type="Proteomes" id="UP000054544">
    <property type="component" value="Unassembled WGS sequence"/>
</dbReference>
<evidence type="ECO:0008006" key="5">
    <source>
        <dbReference type="Google" id="ProtNLM"/>
    </source>
</evidence>
<evidence type="ECO:0000313" key="3">
    <source>
        <dbReference type="EMBL" id="KJK73637.1"/>
    </source>
</evidence>
<organism evidence="3 4">
    <name type="scientific">Metarhizium anisopliae BRIP 53293</name>
    <dbReference type="NCBI Taxonomy" id="1291518"/>
    <lineage>
        <taxon>Eukaryota</taxon>
        <taxon>Fungi</taxon>
        <taxon>Dikarya</taxon>
        <taxon>Ascomycota</taxon>
        <taxon>Pezizomycotina</taxon>
        <taxon>Sordariomycetes</taxon>
        <taxon>Hypocreomycetidae</taxon>
        <taxon>Hypocreales</taxon>
        <taxon>Clavicipitaceae</taxon>
        <taxon>Metarhizium</taxon>
    </lineage>
</organism>
<protein>
    <recommendedName>
        <fullName evidence="5">LysM domain-containing protein</fullName>
    </recommendedName>
</protein>
<evidence type="ECO:0000313" key="4">
    <source>
        <dbReference type="Proteomes" id="UP000054544"/>
    </source>
</evidence>
<feature type="compositionally biased region" description="Low complexity" evidence="1">
    <location>
        <begin position="112"/>
        <end position="146"/>
    </location>
</feature>
<evidence type="ECO:0000256" key="1">
    <source>
        <dbReference type="SAM" id="MobiDB-lite"/>
    </source>
</evidence>
<sequence length="357" mass="37630">MQTSSALLLALGPVAYAASGDKTVQNQIALWVPNPCDRFWDLPNALRQSFINYNRGKVPDLNVITAYSTYTVASASPCPTDTWSFNNQGPTPVLTSAYNSANCSWYYPPPAASTSQPTSQPTGTAPTGTGDATETTDAETTSTGTTISPSLTASPTTTNGPFSTTNTAATSPPIDSIQTGSTTIITPSSTPTDTNTVPSTLVTSHTSANPTTSVPSSTSDTATSAAATTLAAGLSYTRISCFEDQKLWVNETLVVEIAIEFCQQISEGKIKPENEIWQSPSNKYEDKTNGVGYEISVRNAKNGSPAGSTVPNLPNFLDVCKLELYLAWKNCLGNGGWGGAVNYQGFDWTMQPKLLGG</sequence>
<gene>
    <name evidence="3" type="ORF">H634G_11102</name>
</gene>
<dbReference type="AlphaFoldDB" id="A0A0D9NHZ4"/>
<feature type="chain" id="PRO_5002341223" description="LysM domain-containing protein" evidence="2">
    <location>
        <begin position="18"/>
        <end position="357"/>
    </location>
</feature>
<feature type="region of interest" description="Disordered" evidence="1">
    <location>
        <begin position="111"/>
        <end position="221"/>
    </location>
</feature>
<dbReference type="OrthoDB" id="10624896at2759"/>
<keyword evidence="4" id="KW-1185">Reference proteome</keyword>
<feature type="signal peptide" evidence="2">
    <location>
        <begin position="1"/>
        <end position="17"/>
    </location>
</feature>
<feature type="compositionally biased region" description="Low complexity" evidence="1">
    <location>
        <begin position="176"/>
        <end position="221"/>
    </location>
</feature>
<proteinExistence type="predicted"/>
<accession>A0A0D9NHZ4</accession>
<feature type="compositionally biased region" description="Low complexity" evidence="1">
    <location>
        <begin position="154"/>
        <end position="167"/>
    </location>
</feature>
<dbReference type="EMBL" id="KE384792">
    <property type="protein sequence ID" value="KJK73637.1"/>
    <property type="molecule type" value="Genomic_DNA"/>
</dbReference>
<reference evidence="4" key="1">
    <citation type="journal article" date="2014" name="BMC Genomics">
        <title>The genome sequence of the biocontrol fungus Metarhizium anisopliae and comparative genomics of Metarhizium species.</title>
        <authorList>
            <person name="Pattemore J.A."/>
            <person name="Hane J.K."/>
            <person name="Williams A.H."/>
            <person name="Wilson B.A."/>
            <person name="Stodart B.J."/>
            <person name="Ash G.J."/>
        </authorList>
    </citation>
    <scope>NUCLEOTIDE SEQUENCE [LARGE SCALE GENOMIC DNA]</scope>
    <source>
        <strain evidence="4">BRIP 53293</strain>
    </source>
</reference>
<evidence type="ECO:0000256" key="2">
    <source>
        <dbReference type="SAM" id="SignalP"/>
    </source>
</evidence>